<proteinExistence type="predicted"/>
<evidence type="ECO:0000313" key="1">
    <source>
        <dbReference type="EMBL" id="KAJ8109435.1"/>
    </source>
</evidence>
<evidence type="ECO:0000313" key="2">
    <source>
        <dbReference type="Proteomes" id="UP001153331"/>
    </source>
</evidence>
<accession>A0ACC2I2C4</accession>
<keyword evidence="2" id="KW-1185">Reference proteome</keyword>
<sequence>MQAAIAWKAMPLRMHCELDAVDYFAAGGGFRIERFALETVVPSRLVAAPLTLLFSKPADKSFTTCRLAHRVHHALFFALSSPELSTTLELLQLAYAVDLTAVPCSSAETSRPLYRG</sequence>
<organism evidence="1 2">
    <name type="scientific">Boeremia exigua</name>
    <dbReference type="NCBI Taxonomy" id="749465"/>
    <lineage>
        <taxon>Eukaryota</taxon>
        <taxon>Fungi</taxon>
        <taxon>Dikarya</taxon>
        <taxon>Ascomycota</taxon>
        <taxon>Pezizomycotina</taxon>
        <taxon>Dothideomycetes</taxon>
        <taxon>Pleosporomycetidae</taxon>
        <taxon>Pleosporales</taxon>
        <taxon>Pleosporineae</taxon>
        <taxon>Didymellaceae</taxon>
        <taxon>Boeremia</taxon>
    </lineage>
</organism>
<gene>
    <name evidence="1" type="ORF">OPT61_g7457</name>
</gene>
<protein>
    <submittedName>
        <fullName evidence="1">Uncharacterized protein</fullName>
    </submittedName>
</protein>
<comment type="caution">
    <text evidence="1">The sequence shown here is derived from an EMBL/GenBank/DDBJ whole genome shotgun (WGS) entry which is preliminary data.</text>
</comment>
<name>A0ACC2I2C4_9PLEO</name>
<dbReference type="EMBL" id="JAPHNI010000614">
    <property type="protein sequence ID" value="KAJ8109435.1"/>
    <property type="molecule type" value="Genomic_DNA"/>
</dbReference>
<dbReference type="Proteomes" id="UP001153331">
    <property type="component" value="Unassembled WGS sequence"/>
</dbReference>
<reference evidence="1" key="1">
    <citation type="submission" date="2022-11" db="EMBL/GenBank/DDBJ databases">
        <title>Genome Sequence of Boeremia exigua.</title>
        <authorList>
            <person name="Buettner E."/>
        </authorList>
    </citation>
    <scope>NUCLEOTIDE SEQUENCE</scope>
    <source>
        <strain evidence="1">CU02</strain>
    </source>
</reference>